<dbReference type="EMBL" id="JPKZ01001336">
    <property type="protein sequence ID" value="KHN82580.1"/>
    <property type="molecule type" value="Genomic_DNA"/>
</dbReference>
<feature type="non-terminal residue" evidence="1">
    <location>
        <position position="128"/>
    </location>
</feature>
<sequence length="128" mass="15209">LKFFSCKTKYFRCYEKQLLIEIYAFAEARKCFYVNIALYFAQVRKFAFQVVVSRSYSTKPSVRTCPIPTRVRLFSFNASSLKRHAPVCAVLLYEQRTTERLNDMLWKVLLVFRVIRYCAVHYDLFGSD</sequence>
<comment type="caution">
    <text evidence="1">The sequence shown here is derived from an EMBL/GenBank/DDBJ whole genome shotgun (WGS) entry which is preliminary data.</text>
</comment>
<name>A0A0B2VNF7_TOXCA</name>
<dbReference type="Proteomes" id="UP000031036">
    <property type="component" value="Unassembled WGS sequence"/>
</dbReference>
<evidence type="ECO:0000313" key="1">
    <source>
        <dbReference type="EMBL" id="KHN82580.1"/>
    </source>
</evidence>
<protein>
    <submittedName>
        <fullName evidence="1">Uncharacterized protein</fullName>
    </submittedName>
</protein>
<keyword evidence="2" id="KW-1185">Reference proteome</keyword>
<evidence type="ECO:0000313" key="2">
    <source>
        <dbReference type="Proteomes" id="UP000031036"/>
    </source>
</evidence>
<proteinExistence type="predicted"/>
<dbReference type="AlphaFoldDB" id="A0A0B2VNF7"/>
<gene>
    <name evidence="1" type="ORF">Tcan_00508</name>
</gene>
<accession>A0A0B2VNF7</accession>
<organism evidence="1 2">
    <name type="scientific">Toxocara canis</name>
    <name type="common">Canine roundworm</name>
    <dbReference type="NCBI Taxonomy" id="6265"/>
    <lineage>
        <taxon>Eukaryota</taxon>
        <taxon>Metazoa</taxon>
        <taxon>Ecdysozoa</taxon>
        <taxon>Nematoda</taxon>
        <taxon>Chromadorea</taxon>
        <taxon>Rhabditida</taxon>
        <taxon>Spirurina</taxon>
        <taxon>Ascaridomorpha</taxon>
        <taxon>Ascaridoidea</taxon>
        <taxon>Toxocaridae</taxon>
        <taxon>Toxocara</taxon>
    </lineage>
</organism>
<reference evidence="1 2" key="1">
    <citation type="submission" date="2014-11" db="EMBL/GenBank/DDBJ databases">
        <title>Genetic blueprint of the zoonotic pathogen Toxocara canis.</title>
        <authorList>
            <person name="Zhu X.-Q."/>
            <person name="Korhonen P.K."/>
            <person name="Cai H."/>
            <person name="Young N.D."/>
            <person name="Nejsum P."/>
            <person name="von Samson-Himmelstjerna G."/>
            <person name="Boag P.R."/>
            <person name="Tan P."/>
            <person name="Li Q."/>
            <person name="Min J."/>
            <person name="Yang Y."/>
            <person name="Wang X."/>
            <person name="Fang X."/>
            <person name="Hall R.S."/>
            <person name="Hofmann A."/>
            <person name="Sternberg P.W."/>
            <person name="Jex A.R."/>
            <person name="Gasser R.B."/>
        </authorList>
    </citation>
    <scope>NUCLEOTIDE SEQUENCE [LARGE SCALE GENOMIC DNA]</scope>
    <source>
        <strain evidence="1">PN_DK_2014</strain>
    </source>
</reference>
<feature type="non-terminal residue" evidence="1">
    <location>
        <position position="1"/>
    </location>
</feature>